<dbReference type="AlphaFoldDB" id="A0A098BRY5"/>
<dbReference type="InterPro" id="IPR050583">
    <property type="entry name" value="Mycobacterial_A85_antigen"/>
</dbReference>
<dbReference type="EC" id="2.3.1.122" evidence="1"/>
<dbReference type="Pfam" id="PF00756">
    <property type="entry name" value="Esterase"/>
    <property type="match status" value="1"/>
</dbReference>
<evidence type="ECO:0000313" key="2">
    <source>
        <dbReference type="Proteomes" id="UP000042997"/>
    </source>
</evidence>
<dbReference type="Proteomes" id="UP000042997">
    <property type="component" value="Unassembled WGS sequence"/>
</dbReference>
<accession>A0A098BRY5</accession>
<keyword evidence="1" id="KW-0808">Transferase</keyword>
<dbReference type="PANTHER" id="PTHR48098">
    <property type="entry name" value="ENTEROCHELIN ESTERASE-RELATED"/>
    <property type="match status" value="1"/>
</dbReference>
<dbReference type="GO" id="GO:0050348">
    <property type="term" value="F:trehalose O-mycolyltransferase activity"/>
    <property type="evidence" value="ECO:0007669"/>
    <property type="project" value="UniProtKB-EC"/>
</dbReference>
<evidence type="ECO:0000313" key="1">
    <source>
        <dbReference type="EMBL" id="CDZ90960.1"/>
    </source>
</evidence>
<keyword evidence="1" id="KW-0012">Acyltransferase</keyword>
<sequence length="333" mass="35895">MEPGVTHTSRTKAGPRGARALVRFLIAALVLPLAVAFAGAGTASADPYSRLREHWVPAPGGVGQIKVRIWLANNGSNKAMYLLDGLRATDDVSGWEHETNAAWLSDHGVNVVMPVGGQSSFYTDWYAPSNLNGQRYTYKWESFLTENLPDFLAGTYGIDRSSNAVVGLSMGGNAALILAAYHRDQFRFAGSMSGYLNLSAPGMREAIRLAMLDSGGYNADSMWGPPWNSAWLRNDPFVAAPSMRGLPMWISAGSGLPGQHDRPNSAIGVFNTGNAMGLEALALAQNRAFQVRLATLGINSAHFDFPAAGTHTWGYWQDQLWAMLPMMKSSIGA</sequence>
<dbReference type="SUPFAM" id="SSF53474">
    <property type="entry name" value="alpha/beta-Hydrolases"/>
    <property type="match status" value="1"/>
</dbReference>
<name>A0A098BRY5_9NOCA</name>
<dbReference type="RefSeq" id="WP_225222242.1">
    <property type="nucleotide sequence ID" value="NZ_CP023714.1"/>
</dbReference>
<dbReference type="eggNOG" id="COG0627">
    <property type="taxonomic scope" value="Bacteria"/>
</dbReference>
<organism evidence="1 2">
    <name type="scientific">Rhodococcus ruber</name>
    <dbReference type="NCBI Taxonomy" id="1830"/>
    <lineage>
        <taxon>Bacteria</taxon>
        <taxon>Bacillati</taxon>
        <taxon>Actinomycetota</taxon>
        <taxon>Actinomycetes</taxon>
        <taxon>Mycobacteriales</taxon>
        <taxon>Nocardiaceae</taxon>
        <taxon>Rhodococcus</taxon>
    </lineage>
</organism>
<proteinExistence type="predicted"/>
<protein>
    <submittedName>
        <fullName evidence="1">Diacylglycerol acyltransferase/mycolyltransferase Ag85B</fullName>
        <ecNumber evidence="1">2.3.1.122</ecNumber>
        <ecNumber evidence="1">2.3.1.20</ecNumber>
    </submittedName>
</protein>
<dbReference type="InterPro" id="IPR029058">
    <property type="entry name" value="AB_hydrolase_fold"/>
</dbReference>
<dbReference type="PANTHER" id="PTHR48098:SF1">
    <property type="entry name" value="DIACYLGLYCEROL ACYLTRANSFERASE_MYCOLYLTRANSFERASE AG85A"/>
    <property type="match status" value="1"/>
</dbReference>
<gene>
    <name evidence="1" type="primary">fbpB</name>
    <name evidence="1" type="ORF">RHRU231_770081</name>
</gene>
<dbReference type="InterPro" id="IPR000801">
    <property type="entry name" value="Esterase-like"/>
</dbReference>
<dbReference type="GO" id="GO:0004144">
    <property type="term" value="F:diacylglycerol O-acyltransferase activity"/>
    <property type="evidence" value="ECO:0007669"/>
    <property type="project" value="UniProtKB-EC"/>
</dbReference>
<dbReference type="EMBL" id="CCSD01000091">
    <property type="protein sequence ID" value="CDZ90960.1"/>
    <property type="molecule type" value="Genomic_DNA"/>
</dbReference>
<reference evidence="1 2" key="1">
    <citation type="journal article" date="2014" name="Genome Announc.">
        <title>Draft Genome Sequence of Propane- and Butane-Oxidizing Actinobacterium Rhodococcus ruber IEGM 231.</title>
        <authorList>
            <person name="Ivshina I.B."/>
            <person name="Kuyukina M.S."/>
            <person name="Krivoruchko A.V."/>
            <person name="Barbe V."/>
            <person name="Fischer C."/>
        </authorList>
    </citation>
    <scope>NUCLEOTIDE SEQUENCE [LARGE SCALE GENOMIC DNA]</scope>
</reference>
<dbReference type="Gene3D" id="3.40.50.1820">
    <property type="entry name" value="alpha/beta hydrolase"/>
    <property type="match status" value="1"/>
</dbReference>
<dbReference type="EC" id="2.3.1.20" evidence="1"/>
<dbReference type="GeneID" id="66834432"/>